<dbReference type="InterPro" id="IPR008912">
    <property type="entry name" value="Uncharacterised_CoxE"/>
</dbReference>
<evidence type="ECO:0000313" key="1">
    <source>
        <dbReference type="EMBL" id="MEJ8543005.1"/>
    </source>
</evidence>
<reference evidence="1 3" key="2">
    <citation type="submission" date="2023-12" db="EMBL/GenBank/DDBJ databases">
        <title>Phenotypic and Genomic Characterization of Methanothermobacter wolfeii Strain BSEL, a CO2-Capturing Archaeon with Minimal Nutrient Requirements.</title>
        <authorList>
            <person name="Ale Enriquez F."/>
            <person name="Ahring B.K."/>
        </authorList>
    </citation>
    <scope>NUCLEOTIDE SEQUENCE [LARGE SCALE GENOMIC DNA]</scope>
    <source>
        <strain evidence="1 3">BSEL-1</strain>
    </source>
</reference>
<accession>A0A9E7RTS4</accession>
<dbReference type="AlphaFoldDB" id="A0A9E7RTS4"/>
<organism evidence="2">
    <name type="scientific">Methanothermobacter wolfeii</name>
    <name type="common">Methanobacterium wolfei</name>
    <dbReference type="NCBI Taxonomy" id="145261"/>
    <lineage>
        <taxon>Archaea</taxon>
        <taxon>Methanobacteriati</taxon>
        <taxon>Methanobacteriota</taxon>
        <taxon>Methanomada group</taxon>
        <taxon>Methanobacteria</taxon>
        <taxon>Methanobacteriales</taxon>
        <taxon>Methanobacteriaceae</taxon>
        <taxon>Methanothermobacter</taxon>
    </lineage>
</organism>
<evidence type="ECO:0000313" key="3">
    <source>
        <dbReference type="Proteomes" id="UP001369247"/>
    </source>
</evidence>
<sequence>MAYRMFRGRDELREALFSVYVKDMRHADAFMEAYGEVFGTAGKDEPLESGEDSTEIIQAPDGDINGKEGESLILDDFNELKPEIEEIIDLRGDERNIIDRDMSTLDAFDPEIFELCRRLGIKIANRRSRRLRQSKRTRPDIRRSIRRNLKHGGTLIELLRSEPRERKSQHIFLSDVSGSCDWISNWFFCIVYAAQKTFYRSRFFDFDSKIVETTHLLDEEDLYDAFRNLRESRARNLMLHGTSNMYTAFREFLENVSFTGRSYIVILSDCRDWAGPKRNGVPESQGLISEMAEGARRVLILNPEPSKKWDAVDSCVSLYRDAGATIKEVRTLRQLAEAIEKL</sequence>
<dbReference type="PANTHER" id="PTHR39338">
    <property type="entry name" value="BLL5662 PROTEIN-RELATED"/>
    <property type="match status" value="1"/>
</dbReference>
<proteinExistence type="predicted"/>
<gene>
    <name evidence="2" type="ORF">N5910_01810</name>
    <name evidence="1" type="ORF">U2150_05825</name>
</gene>
<protein>
    <submittedName>
        <fullName evidence="2">VWA domain-containing protein</fullName>
    </submittedName>
</protein>
<name>A0A9E7RTS4_METWO</name>
<dbReference type="InterPro" id="IPR011195">
    <property type="entry name" value="UCP010256"/>
</dbReference>
<dbReference type="InterPro" id="IPR036465">
    <property type="entry name" value="vWFA_dom_sf"/>
</dbReference>
<dbReference type="Proteomes" id="UP001065373">
    <property type="component" value="Chromosome"/>
</dbReference>
<keyword evidence="3" id="KW-1185">Reference proteome</keyword>
<dbReference type="Proteomes" id="UP001369247">
    <property type="component" value="Unassembled WGS sequence"/>
</dbReference>
<dbReference type="RefSeq" id="WP_238337951.1">
    <property type="nucleotide sequence ID" value="NZ_CP104550.1"/>
</dbReference>
<dbReference type="EMBL" id="CP104550">
    <property type="protein sequence ID" value="UXH32058.1"/>
    <property type="molecule type" value="Genomic_DNA"/>
</dbReference>
<dbReference type="PIRSF" id="PIRSF010256">
    <property type="entry name" value="CoxE_vWa"/>
    <property type="match status" value="1"/>
</dbReference>
<evidence type="ECO:0000313" key="2">
    <source>
        <dbReference type="EMBL" id="UXH32058.1"/>
    </source>
</evidence>
<dbReference type="GeneID" id="58978006"/>
<reference evidence="2" key="1">
    <citation type="submission" date="2022-09" db="EMBL/GenBank/DDBJ databases">
        <title>Characterization of three MwoI isoschizomers from sequenced genome and metagenomes.</title>
        <authorList>
            <person name="Fomenkov A."/>
            <person name="Xu S.Y."/>
            <person name="Roberts R.J."/>
        </authorList>
    </citation>
    <scope>NUCLEOTIDE SEQUENCE</scope>
    <source>
        <strain evidence="2">DSM 2970</strain>
    </source>
</reference>
<dbReference type="PANTHER" id="PTHR39338:SF5">
    <property type="entry name" value="BLR6139 PROTEIN"/>
    <property type="match status" value="1"/>
</dbReference>
<dbReference type="EMBL" id="JAXUHJ010000009">
    <property type="protein sequence ID" value="MEJ8543005.1"/>
    <property type="molecule type" value="Genomic_DNA"/>
</dbReference>
<dbReference type="SUPFAM" id="SSF53300">
    <property type="entry name" value="vWA-like"/>
    <property type="match status" value="1"/>
</dbReference>
<dbReference type="Pfam" id="PF05762">
    <property type="entry name" value="VWA_CoxE"/>
    <property type="match status" value="1"/>
</dbReference>